<keyword evidence="2" id="KW-1185">Reference proteome</keyword>
<reference evidence="1 2" key="1">
    <citation type="submission" date="2022-04" db="EMBL/GenBank/DDBJ databases">
        <title>Identification of a novel bacterium isolated from mangrove sediments.</title>
        <authorList>
            <person name="Pan X."/>
        </authorList>
    </citation>
    <scope>NUCLEOTIDE SEQUENCE [LARGE SCALE GENOMIC DNA]</scope>
    <source>
        <strain evidence="1 2">B2638</strain>
    </source>
</reference>
<protein>
    <recommendedName>
        <fullName evidence="3">Bacterial surface antigen (D15) domain-containing protein</fullName>
    </recommendedName>
</protein>
<name>A0ABT0BS95_9SPHN</name>
<evidence type="ECO:0008006" key="3">
    <source>
        <dbReference type="Google" id="ProtNLM"/>
    </source>
</evidence>
<organism evidence="1 2">
    <name type="scientific">Novosphingobium beihaiensis</name>
    <dbReference type="NCBI Taxonomy" id="2930389"/>
    <lineage>
        <taxon>Bacteria</taxon>
        <taxon>Pseudomonadati</taxon>
        <taxon>Pseudomonadota</taxon>
        <taxon>Alphaproteobacteria</taxon>
        <taxon>Sphingomonadales</taxon>
        <taxon>Sphingomonadaceae</taxon>
        <taxon>Novosphingobium</taxon>
    </lineage>
</organism>
<evidence type="ECO:0000313" key="1">
    <source>
        <dbReference type="EMBL" id="MCJ2187948.1"/>
    </source>
</evidence>
<dbReference type="Proteomes" id="UP001202281">
    <property type="component" value="Unassembled WGS sequence"/>
</dbReference>
<accession>A0ABT0BS95</accession>
<sequence length="201" mass="20872">MTRSRGVLPAVYGASQLGAVLRYRLRPASRHRPAVYLRGTAALGMVRETSAALGLSARPLPALPVTVAVEGRLAGEDHPSVQPAVLAYTELPPMALPLGLRAESYLQAGYVGGDFATAFADGQLRIDESVLRLGRGDLRLGGGIWAGAQKGAARFDAGPSASLSIPLGRRVFSRVALDWRFRAAGNAAPGSGPAVTLSAGF</sequence>
<comment type="caution">
    <text evidence="1">The sequence shown here is derived from an EMBL/GenBank/DDBJ whole genome shotgun (WGS) entry which is preliminary data.</text>
</comment>
<proteinExistence type="predicted"/>
<gene>
    <name evidence="1" type="ORF">MTR66_14125</name>
</gene>
<evidence type="ECO:0000313" key="2">
    <source>
        <dbReference type="Proteomes" id="UP001202281"/>
    </source>
</evidence>
<dbReference type="RefSeq" id="WP_243922129.1">
    <property type="nucleotide sequence ID" value="NZ_JALHLG010000021.1"/>
</dbReference>
<dbReference type="EMBL" id="JALHLG010000021">
    <property type="protein sequence ID" value="MCJ2187948.1"/>
    <property type="molecule type" value="Genomic_DNA"/>
</dbReference>